<comment type="similarity">
    <text evidence="3 4">Belongs to the RlpA family.</text>
</comment>
<dbReference type="InterPro" id="IPR036908">
    <property type="entry name" value="RlpA-like_sf"/>
</dbReference>
<dbReference type="Pfam" id="PF03330">
    <property type="entry name" value="DPBB_1"/>
    <property type="match status" value="1"/>
</dbReference>
<name>A0A8J7K4J4_9CYAN</name>
<evidence type="ECO:0000313" key="8">
    <source>
        <dbReference type="Proteomes" id="UP000620559"/>
    </source>
</evidence>
<dbReference type="InterPro" id="IPR034718">
    <property type="entry name" value="RlpA"/>
</dbReference>
<dbReference type="HAMAP" id="MF_02071">
    <property type="entry name" value="RlpA"/>
    <property type="match status" value="1"/>
</dbReference>
<dbReference type="InterPro" id="IPR009009">
    <property type="entry name" value="RlpA-like_DPBB"/>
</dbReference>
<dbReference type="NCBIfam" id="TIGR00413">
    <property type="entry name" value="rlpA"/>
    <property type="match status" value="1"/>
</dbReference>
<evidence type="ECO:0000256" key="4">
    <source>
        <dbReference type="RuleBase" id="RU003495"/>
    </source>
</evidence>
<keyword evidence="2 3" id="KW-0961">Cell wall biogenesis/degradation</keyword>
<dbReference type="GO" id="GO:0008932">
    <property type="term" value="F:lytic endotransglycosylase activity"/>
    <property type="evidence" value="ECO:0007669"/>
    <property type="project" value="UniProtKB-UniRule"/>
</dbReference>
<dbReference type="SUPFAM" id="SSF50685">
    <property type="entry name" value="Barwin-like endoglucanases"/>
    <property type="match status" value="1"/>
</dbReference>
<evidence type="ECO:0000256" key="5">
    <source>
        <dbReference type="SAM" id="MobiDB-lite"/>
    </source>
</evidence>
<evidence type="ECO:0000313" key="7">
    <source>
        <dbReference type="EMBL" id="MBE9214722.1"/>
    </source>
</evidence>
<dbReference type="CDD" id="cd22268">
    <property type="entry name" value="DPBB_RlpA-like"/>
    <property type="match status" value="1"/>
</dbReference>
<protein>
    <recommendedName>
        <fullName evidence="3">Probable endolytic peptidoglycan transglycosylase RlpA</fullName>
        <ecNumber evidence="3">4.2.2.-</ecNumber>
    </recommendedName>
</protein>
<gene>
    <name evidence="3" type="primary">rlpA</name>
    <name evidence="7" type="ORF">IQ247_18960</name>
</gene>
<reference evidence="7" key="1">
    <citation type="submission" date="2020-10" db="EMBL/GenBank/DDBJ databases">
        <authorList>
            <person name="Castelo-Branco R."/>
            <person name="Eusebio N."/>
            <person name="Adriana R."/>
            <person name="Vieira A."/>
            <person name="Brugerolle De Fraissinette N."/>
            <person name="Rezende De Castro R."/>
            <person name="Schneider M.P."/>
            <person name="Vasconcelos V."/>
            <person name="Leao P.N."/>
        </authorList>
    </citation>
    <scope>NUCLEOTIDE SEQUENCE</scope>
    <source>
        <strain evidence="7">LEGE 06105</strain>
    </source>
</reference>
<comment type="function">
    <text evidence="3">Lytic transglycosylase with a strong preference for naked glycan strands that lack stem peptides.</text>
</comment>
<feature type="domain" description="RlpA-like protein double-psi beta-barrel" evidence="6">
    <location>
        <begin position="245"/>
        <end position="333"/>
    </location>
</feature>
<dbReference type="GO" id="GO:0071555">
    <property type="term" value="P:cell wall organization"/>
    <property type="evidence" value="ECO:0007669"/>
    <property type="project" value="UniProtKB-KW"/>
</dbReference>
<dbReference type="PANTHER" id="PTHR34183:SF8">
    <property type="entry name" value="ENDOLYTIC PEPTIDOGLYCAN TRANSGLYCOSYLASE RLPA-RELATED"/>
    <property type="match status" value="1"/>
</dbReference>
<dbReference type="RefSeq" id="WP_193922677.1">
    <property type="nucleotide sequence ID" value="NZ_JADEWL010000069.1"/>
</dbReference>
<feature type="region of interest" description="Disordered" evidence="5">
    <location>
        <begin position="212"/>
        <end position="241"/>
    </location>
</feature>
<dbReference type="AlphaFoldDB" id="A0A8J7K4J4"/>
<dbReference type="InterPro" id="IPR012997">
    <property type="entry name" value="RplA"/>
</dbReference>
<organism evidence="7 8">
    <name type="scientific">Plectonema cf. radiosum LEGE 06105</name>
    <dbReference type="NCBI Taxonomy" id="945769"/>
    <lineage>
        <taxon>Bacteria</taxon>
        <taxon>Bacillati</taxon>
        <taxon>Cyanobacteriota</taxon>
        <taxon>Cyanophyceae</taxon>
        <taxon>Oscillatoriophycideae</taxon>
        <taxon>Oscillatoriales</taxon>
        <taxon>Microcoleaceae</taxon>
        <taxon>Plectonema</taxon>
    </lineage>
</organism>
<dbReference type="Proteomes" id="UP000620559">
    <property type="component" value="Unassembled WGS sequence"/>
</dbReference>
<evidence type="ECO:0000256" key="1">
    <source>
        <dbReference type="ARBA" id="ARBA00023239"/>
    </source>
</evidence>
<accession>A0A8J7K4J4</accession>
<keyword evidence="8" id="KW-1185">Reference proteome</keyword>
<feature type="compositionally biased region" description="Basic residues" evidence="5">
    <location>
        <begin position="231"/>
        <end position="241"/>
    </location>
</feature>
<comment type="caution">
    <text evidence="7">The sequence shown here is derived from an EMBL/GenBank/DDBJ whole genome shotgun (WGS) entry which is preliminary data.</text>
</comment>
<dbReference type="GO" id="GO:0000270">
    <property type="term" value="P:peptidoglycan metabolic process"/>
    <property type="evidence" value="ECO:0007669"/>
    <property type="project" value="UniProtKB-UniRule"/>
</dbReference>
<dbReference type="Gene3D" id="2.40.40.10">
    <property type="entry name" value="RlpA-like domain"/>
    <property type="match status" value="1"/>
</dbReference>
<evidence type="ECO:0000256" key="2">
    <source>
        <dbReference type="ARBA" id="ARBA00023316"/>
    </source>
</evidence>
<keyword evidence="1 3" id="KW-0456">Lyase</keyword>
<dbReference type="PANTHER" id="PTHR34183">
    <property type="entry name" value="ENDOLYTIC PEPTIDOGLYCAN TRANSGLYCOSYLASE RLPA"/>
    <property type="match status" value="1"/>
</dbReference>
<dbReference type="EC" id="4.2.2.-" evidence="3"/>
<sequence>MNQKLLWTVVTVLSTFVGTTSISRAQTATEASITSQKMPSQNVVEVNTKGSNALFTKVYAHKLSDRQAATLYVRNIPVFTFLSSTPVNASDNHNSSTEAILVNSDYNNPVEKANLLAAKINDLIDRKVDASKITVSWNGSAQSKSGAKSIAERYIIKVDGSELVEINSDTILPDATQNPKQDALQATNRLRRLVGKASPLSTIDGLPPELTAVQTKPEKQTTAKKTPSNKNTKKVANRRGGRSYRGMASFYGYDGSGNKTASGERFNPEKMTAAHRSLPFGTKVRVTNVNNGRSVVVRINDRGPFIRGRIIDLSHGAARVIQMIGRGVAPVKIEVLGR</sequence>
<evidence type="ECO:0000256" key="3">
    <source>
        <dbReference type="HAMAP-Rule" id="MF_02071"/>
    </source>
</evidence>
<evidence type="ECO:0000259" key="6">
    <source>
        <dbReference type="Pfam" id="PF03330"/>
    </source>
</evidence>
<proteinExistence type="inferred from homology"/>
<dbReference type="EMBL" id="JADEWL010000069">
    <property type="protein sequence ID" value="MBE9214722.1"/>
    <property type="molecule type" value="Genomic_DNA"/>
</dbReference>